<dbReference type="Proteomes" id="UP000663090">
    <property type="component" value="Chromosome"/>
</dbReference>
<evidence type="ECO:0008006" key="3">
    <source>
        <dbReference type="Google" id="ProtNLM"/>
    </source>
</evidence>
<sequence length="110" mass="11534">MPTPLPPEAAPGTQPTELHVCHNCLVKLDSSLGGVDLPRRIREALAARGLAPTSRVFSSGCLGECPVGKVTVLVIPASGVGCHSRLIDPEKDGEDLAEHLVQRVARAARP</sequence>
<name>A0ABX7MYH6_9BACT</name>
<dbReference type="RefSeq" id="WP_206713246.1">
    <property type="nucleotide sequence ID" value="NZ_CP071091.1"/>
</dbReference>
<dbReference type="EMBL" id="CP071091">
    <property type="protein sequence ID" value="QSQ11495.1"/>
    <property type="molecule type" value="Genomic_DNA"/>
</dbReference>
<proteinExistence type="predicted"/>
<accession>A0ABX7MYH6</accession>
<organism evidence="1 2">
    <name type="scientific">Myxococcus landrumensis</name>
    <dbReference type="NCBI Taxonomy" id="2813577"/>
    <lineage>
        <taxon>Bacteria</taxon>
        <taxon>Pseudomonadati</taxon>
        <taxon>Myxococcota</taxon>
        <taxon>Myxococcia</taxon>
        <taxon>Myxococcales</taxon>
        <taxon>Cystobacterineae</taxon>
        <taxon>Myxococcaceae</taxon>
        <taxon>Myxococcus</taxon>
    </lineage>
</organism>
<reference evidence="1 2" key="1">
    <citation type="submission" date="2021-02" db="EMBL/GenBank/DDBJ databases">
        <title>De Novo genome assembly of isolated myxobacteria.</title>
        <authorList>
            <person name="Stevens D.C."/>
        </authorList>
    </citation>
    <scope>NUCLEOTIDE SEQUENCE [LARGE SCALE GENOMIC DNA]</scope>
    <source>
        <strain evidence="1 2">SCHIC003</strain>
    </source>
</reference>
<protein>
    <recommendedName>
        <fullName evidence="3">(2Fe-2S) ferredoxin domain-containing protein</fullName>
    </recommendedName>
</protein>
<evidence type="ECO:0000313" key="2">
    <source>
        <dbReference type="Proteomes" id="UP000663090"/>
    </source>
</evidence>
<gene>
    <name evidence="1" type="ORF">JY572_24165</name>
</gene>
<evidence type="ECO:0000313" key="1">
    <source>
        <dbReference type="EMBL" id="QSQ11495.1"/>
    </source>
</evidence>
<keyword evidence="2" id="KW-1185">Reference proteome</keyword>